<accession>A0ABS9EIV6</accession>
<dbReference type="SUPFAM" id="SSF53335">
    <property type="entry name" value="S-adenosyl-L-methionine-dependent methyltransferases"/>
    <property type="match status" value="1"/>
</dbReference>
<evidence type="ECO:0000313" key="1">
    <source>
        <dbReference type="EMBL" id="MCF4102114.1"/>
    </source>
</evidence>
<dbReference type="GO" id="GO:0008168">
    <property type="term" value="F:methyltransferase activity"/>
    <property type="evidence" value="ECO:0007669"/>
    <property type="project" value="UniProtKB-KW"/>
</dbReference>
<dbReference type="Gene3D" id="3.40.50.150">
    <property type="entry name" value="Vaccinia Virus protein VP39"/>
    <property type="match status" value="1"/>
</dbReference>
<comment type="caution">
    <text evidence="1">The sequence shown here is derived from an EMBL/GenBank/DDBJ whole genome shotgun (WGS) entry which is preliminary data.</text>
</comment>
<dbReference type="EMBL" id="JAKGTH010000009">
    <property type="protein sequence ID" value="MCF4102114.1"/>
    <property type="molecule type" value="Genomic_DNA"/>
</dbReference>
<sequence>MIKKIKFKIKRFIDYRVRLLRDQQHQNQQINFDYNQLSHLFKEDSFIPFSAWAISPSTILHVLNDISINKRNRIIEFGSGASTFYIAKLIKTLKLKASFYSVESDKEWANELESLLKLYEISDFVRVIYAPLSTVPNEYKLKEQSVWYDVNKLDEALKDDAKFDLVLVDGPFGGSTPYARYSAIPYLKSLLSKNASIYLDDTNRKDEKEIIVQWLKILGFDRFDFERYSCLKPSQNFDVSPFQLSKPGI</sequence>
<organism evidence="1 2">
    <name type="scientific">Gillisia lutea</name>
    <dbReference type="NCBI Taxonomy" id="2909668"/>
    <lineage>
        <taxon>Bacteria</taxon>
        <taxon>Pseudomonadati</taxon>
        <taxon>Bacteroidota</taxon>
        <taxon>Flavobacteriia</taxon>
        <taxon>Flavobacteriales</taxon>
        <taxon>Flavobacteriaceae</taxon>
        <taxon>Gillisia</taxon>
    </lineage>
</organism>
<keyword evidence="1" id="KW-0808">Transferase</keyword>
<protein>
    <submittedName>
        <fullName evidence="1">Class I SAM-dependent methyltransferase</fullName>
    </submittedName>
</protein>
<dbReference type="Proteomes" id="UP001179363">
    <property type="component" value="Unassembled WGS sequence"/>
</dbReference>
<proteinExistence type="predicted"/>
<keyword evidence="2" id="KW-1185">Reference proteome</keyword>
<dbReference type="RefSeq" id="WP_236134261.1">
    <property type="nucleotide sequence ID" value="NZ_JAKGTH010000009.1"/>
</dbReference>
<evidence type="ECO:0000313" key="2">
    <source>
        <dbReference type="Proteomes" id="UP001179363"/>
    </source>
</evidence>
<reference evidence="1" key="1">
    <citation type="submission" date="2022-01" db="EMBL/GenBank/DDBJ databases">
        <title>Gillisia lutea sp. nov., isolated from marine plastic residues from the Malvarosa beach (Valencia, Spain).</title>
        <authorList>
            <person name="Vidal-Verdu A."/>
            <person name="Molina-Menor E."/>
            <person name="Satari L."/>
            <person name="Pascual J."/>
            <person name="Pereto J."/>
            <person name="Porcar M."/>
        </authorList>
    </citation>
    <scope>NUCLEOTIDE SEQUENCE</scope>
    <source>
        <strain evidence="1">M10.2A</strain>
    </source>
</reference>
<dbReference type="GO" id="GO:0032259">
    <property type="term" value="P:methylation"/>
    <property type="evidence" value="ECO:0007669"/>
    <property type="project" value="UniProtKB-KW"/>
</dbReference>
<keyword evidence="1" id="KW-0489">Methyltransferase</keyword>
<dbReference type="InterPro" id="IPR029063">
    <property type="entry name" value="SAM-dependent_MTases_sf"/>
</dbReference>
<gene>
    <name evidence="1" type="ORF">L1I30_10585</name>
</gene>
<name>A0ABS9EIV6_9FLAO</name>